<evidence type="ECO:0000256" key="4">
    <source>
        <dbReference type="ARBA" id="ARBA00022806"/>
    </source>
</evidence>
<dbReference type="AlphaFoldDB" id="A0A9D1F1Y4"/>
<reference evidence="9" key="1">
    <citation type="submission" date="2020-10" db="EMBL/GenBank/DDBJ databases">
        <authorList>
            <person name="Gilroy R."/>
        </authorList>
    </citation>
    <scope>NUCLEOTIDE SEQUENCE</scope>
    <source>
        <strain evidence="9">6276</strain>
    </source>
</reference>
<feature type="domain" description="DUF2726" evidence="6">
    <location>
        <begin position="828"/>
        <end position="888"/>
    </location>
</feature>
<feature type="domain" description="DNA2/NAM7 helicase-like C-terminal" evidence="8">
    <location>
        <begin position="547"/>
        <end position="717"/>
    </location>
</feature>
<evidence type="ECO:0000259" key="8">
    <source>
        <dbReference type="Pfam" id="PF13087"/>
    </source>
</evidence>
<dbReference type="InterPro" id="IPR047187">
    <property type="entry name" value="SF1_C_Upf1"/>
</dbReference>
<name>A0A9D1F1Y4_9BACT</name>
<keyword evidence="5" id="KW-0067">ATP-binding</keyword>
<dbReference type="Gene3D" id="3.40.50.300">
    <property type="entry name" value="P-loop containing nucleotide triphosphate hydrolases"/>
    <property type="match status" value="3"/>
</dbReference>
<dbReference type="Proteomes" id="UP000823928">
    <property type="component" value="Unassembled WGS sequence"/>
</dbReference>
<dbReference type="Pfam" id="PF13087">
    <property type="entry name" value="AAA_12"/>
    <property type="match status" value="1"/>
</dbReference>
<sequence length="896" mass="102353">EILILQIKQGTGEFEDITRQVQWFDAQKNACRIKYVRNATFYWKSWRDLKIYDRPVGVDIAGKIVYCDKVPVKGVYQIINFNEYAKLFFASGNTKLVKVSDIKLVSDISDKKDIKELISYLKEVAVLMPTEDGGNFLFDQLDKLNVLEDCVLGKFLSGNLKKNKTEKEIIYPFDTNLSQMAAIKAALEEDMSIIQGPPGTGKTQTILNIVANYIAKGGSVAVVSGNNEATRNVKDKFEAAGFGYLNAFLGNAKNVETFFEGKYTAVKIDEKSVIGNSARYLRQTSNGVDTYLKLSLETAKIAQLIDEYEVEKEINDAEYQIKERIVPKTLKNKKYTSAKLLELASVLETLPDDKVTGFFNRVRILFRFGIIRLKGIAQNKEDAIEYLKNKYYDVKISELNQAQAEKKNYIDSNNLAELLSKQKKLSYDIFKYALQERYKGLNDCNFTARNYRSKFGAFTKRYPVVYSTTHAIRSCSGENYLYDCVIIDESSQVDLISAVIAFSMAKKVVLVGDEKQLPHVVKSQLVPKLNNIFNKYKLSGYFDYVKNSILSCVIKKEKRVVSTLLNEHYRCDPQIIGFCNKRFYNGELVVRSAHNDGNGVTLISHGSHFERDRQNEREVDIIEKEIIDELPANQTGIIAPYNNQIALLNSRFDNRGCVIDTIHKFQGKEKDYIILSTVANKIKFYDDEEKIDFLNNPNLINVAISRAKKRLYILASEEVLNQEGSILRDLSKYYEYYCSETKNVKTKVYSVFDLMYDDYAPILEKTKKELLNISEYPSENIIATVINDICKSGECGALAFKFNYPLKYVIKLNTLTDPQDIKFVSNINTHCDFLIYNKLNKEIVLVVEVDGSQHREEIQAARDRRKDRLLTDAGIKILRLTTTSIECKEKIVAMLS</sequence>
<evidence type="ECO:0000256" key="1">
    <source>
        <dbReference type="ARBA" id="ARBA00007913"/>
    </source>
</evidence>
<dbReference type="InterPro" id="IPR027417">
    <property type="entry name" value="P-loop_NTPase"/>
</dbReference>
<protein>
    <submittedName>
        <fullName evidence="9">AAA family ATPase</fullName>
    </submittedName>
</protein>
<dbReference type="Pfam" id="PF10881">
    <property type="entry name" value="DUF2726"/>
    <property type="match status" value="1"/>
</dbReference>
<evidence type="ECO:0000313" key="9">
    <source>
        <dbReference type="EMBL" id="HIS37552.1"/>
    </source>
</evidence>
<keyword evidence="3" id="KW-0378">Hydrolase</keyword>
<dbReference type="GO" id="GO:0005524">
    <property type="term" value="F:ATP binding"/>
    <property type="evidence" value="ECO:0007669"/>
    <property type="project" value="UniProtKB-KW"/>
</dbReference>
<dbReference type="InterPro" id="IPR041679">
    <property type="entry name" value="DNA2/NAM7-like_C"/>
</dbReference>
<dbReference type="CDD" id="cd18808">
    <property type="entry name" value="SF1_C_Upf1"/>
    <property type="match status" value="1"/>
</dbReference>
<dbReference type="GO" id="GO:0043139">
    <property type="term" value="F:5'-3' DNA helicase activity"/>
    <property type="evidence" value="ECO:0007669"/>
    <property type="project" value="TreeGrafter"/>
</dbReference>
<keyword evidence="2" id="KW-0547">Nucleotide-binding</keyword>
<dbReference type="SUPFAM" id="SSF52540">
    <property type="entry name" value="P-loop containing nucleoside triphosphate hydrolases"/>
    <property type="match status" value="1"/>
</dbReference>
<evidence type="ECO:0000259" key="6">
    <source>
        <dbReference type="Pfam" id="PF10881"/>
    </source>
</evidence>
<dbReference type="InterPro" id="IPR024402">
    <property type="entry name" value="DUF2726"/>
</dbReference>
<dbReference type="PANTHER" id="PTHR43788:SF8">
    <property type="entry name" value="DNA-BINDING PROTEIN SMUBP-2"/>
    <property type="match status" value="1"/>
</dbReference>
<dbReference type="Gene3D" id="3.40.960.10">
    <property type="entry name" value="VSR Endonuclease"/>
    <property type="match status" value="1"/>
</dbReference>
<dbReference type="InterPro" id="IPR041677">
    <property type="entry name" value="DNA2/NAM7_AAA_11"/>
</dbReference>
<feature type="domain" description="DNA2/NAM7 helicase helicase" evidence="7">
    <location>
        <begin position="175"/>
        <end position="524"/>
    </location>
</feature>
<evidence type="ECO:0000256" key="5">
    <source>
        <dbReference type="ARBA" id="ARBA00022840"/>
    </source>
</evidence>
<reference evidence="9" key="2">
    <citation type="journal article" date="2021" name="PeerJ">
        <title>Extensive microbial diversity within the chicken gut microbiome revealed by metagenomics and culture.</title>
        <authorList>
            <person name="Gilroy R."/>
            <person name="Ravi A."/>
            <person name="Getino M."/>
            <person name="Pursley I."/>
            <person name="Horton D.L."/>
            <person name="Alikhan N.F."/>
            <person name="Baker D."/>
            <person name="Gharbi K."/>
            <person name="Hall N."/>
            <person name="Watson M."/>
            <person name="Adriaenssens E.M."/>
            <person name="Foster-Nyarko E."/>
            <person name="Jarju S."/>
            <person name="Secka A."/>
            <person name="Antonio M."/>
            <person name="Oren A."/>
            <person name="Chaudhuri R.R."/>
            <person name="La Ragione R."/>
            <person name="Hildebrand F."/>
            <person name="Pallen M.J."/>
        </authorList>
    </citation>
    <scope>NUCLEOTIDE SEQUENCE</scope>
    <source>
        <strain evidence="9">6276</strain>
    </source>
</reference>
<evidence type="ECO:0000259" key="7">
    <source>
        <dbReference type="Pfam" id="PF13086"/>
    </source>
</evidence>
<feature type="non-terminal residue" evidence="9">
    <location>
        <position position="1"/>
    </location>
</feature>
<dbReference type="Pfam" id="PF13086">
    <property type="entry name" value="AAA_11"/>
    <property type="match status" value="1"/>
</dbReference>
<comment type="caution">
    <text evidence="9">The sequence shown here is derived from an EMBL/GenBank/DDBJ whole genome shotgun (WGS) entry which is preliminary data.</text>
</comment>
<proteinExistence type="inferred from homology"/>
<evidence type="ECO:0000313" key="10">
    <source>
        <dbReference type="Proteomes" id="UP000823928"/>
    </source>
</evidence>
<comment type="similarity">
    <text evidence="1">Belongs to the DNA2/NAM7 helicase family.</text>
</comment>
<gene>
    <name evidence="9" type="ORF">IAC10_13180</name>
</gene>
<dbReference type="EMBL" id="DVIU01000271">
    <property type="protein sequence ID" value="HIS37552.1"/>
    <property type="molecule type" value="Genomic_DNA"/>
</dbReference>
<evidence type="ECO:0000256" key="3">
    <source>
        <dbReference type="ARBA" id="ARBA00022801"/>
    </source>
</evidence>
<accession>A0A9D1F1Y4</accession>
<evidence type="ECO:0000256" key="2">
    <source>
        <dbReference type="ARBA" id="ARBA00022741"/>
    </source>
</evidence>
<organism evidence="9 10">
    <name type="scientific">Candidatus Scatousia excrementigallinarum</name>
    <dbReference type="NCBI Taxonomy" id="2840935"/>
    <lineage>
        <taxon>Bacteria</taxon>
        <taxon>Candidatus Scatousia</taxon>
    </lineage>
</organism>
<dbReference type="GO" id="GO:0016787">
    <property type="term" value="F:hydrolase activity"/>
    <property type="evidence" value="ECO:0007669"/>
    <property type="project" value="UniProtKB-KW"/>
</dbReference>
<dbReference type="InterPro" id="IPR050534">
    <property type="entry name" value="Coronavir_polyprotein_1ab"/>
</dbReference>
<dbReference type="PANTHER" id="PTHR43788">
    <property type="entry name" value="DNA2/NAM7 HELICASE FAMILY MEMBER"/>
    <property type="match status" value="1"/>
</dbReference>
<keyword evidence="4" id="KW-0347">Helicase</keyword>